<dbReference type="GO" id="GO:0042732">
    <property type="term" value="P:D-xylose metabolic process"/>
    <property type="evidence" value="ECO:0007669"/>
    <property type="project" value="InterPro"/>
</dbReference>
<accession>A0AAW4WAW9</accession>
<gene>
    <name evidence="6" type="ORF">LKD40_12210</name>
</gene>
<sequence>MRKGPLEDDLQYIAKYPLQYEQLKETTVLVTGATGLIGASIVRALIAVEGIHIIALVRNIEKANKLYSRHELDNIELIVGDITFPINVNKKVDWIFHCAAVTTSKLMIEKPVETLSTAIEGTKNILELACKNECKSMVYISSMEMYGTFNNSDTEITEDKIGYINPLKVRSNYPESKRLCENMCVAYMREYGVKVKIARLAQTFGAGILPGENRVFAQFAKSVISGRDIVLHTRGLSEGNYCYTRDCVLGLFIILLYGENGEAYNVANPKSHTTIAEMAHMVADKISNGKIKVIYDIPKDNVFGYAEDTKMKLNSDKLQALGWTPEIGLEDAYKRMIEQMKIEEI</sequence>
<dbReference type="InterPro" id="IPR001509">
    <property type="entry name" value="Epimerase_deHydtase"/>
</dbReference>
<keyword evidence="7" id="KW-1185">Reference proteome</keyword>
<dbReference type="GO" id="GO:0048040">
    <property type="term" value="F:UDP-glucuronate decarboxylase activity"/>
    <property type="evidence" value="ECO:0007669"/>
    <property type="project" value="TreeGrafter"/>
</dbReference>
<dbReference type="EMBL" id="JAJEQQ010000020">
    <property type="protein sequence ID" value="MCC2228562.1"/>
    <property type="molecule type" value="Genomic_DNA"/>
</dbReference>
<dbReference type="GO" id="GO:0005737">
    <property type="term" value="C:cytoplasm"/>
    <property type="evidence" value="ECO:0007669"/>
    <property type="project" value="TreeGrafter"/>
</dbReference>
<dbReference type="Proteomes" id="UP001198612">
    <property type="component" value="Unassembled WGS sequence"/>
</dbReference>
<feature type="domain" description="NAD-dependent epimerase/dehydratase" evidence="5">
    <location>
        <begin position="28"/>
        <end position="267"/>
    </location>
</feature>
<organism evidence="6 7">
    <name type="scientific">Blautia fusiformis</name>
    <dbReference type="NCBI Taxonomy" id="2881264"/>
    <lineage>
        <taxon>Bacteria</taxon>
        <taxon>Bacillati</taxon>
        <taxon>Bacillota</taxon>
        <taxon>Clostridia</taxon>
        <taxon>Lachnospirales</taxon>
        <taxon>Lachnospiraceae</taxon>
        <taxon>Blautia</taxon>
    </lineage>
</organism>
<evidence type="ECO:0000256" key="4">
    <source>
        <dbReference type="ARBA" id="ARBA00023239"/>
    </source>
</evidence>
<dbReference type="InterPro" id="IPR036291">
    <property type="entry name" value="NAD(P)-bd_dom_sf"/>
</dbReference>
<keyword evidence="2" id="KW-0210">Decarboxylase</keyword>
<comment type="cofactor">
    <cofactor evidence="1">
        <name>NAD(+)</name>
        <dbReference type="ChEBI" id="CHEBI:57540"/>
    </cofactor>
</comment>
<name>A0AAW4WAW9_9FIRM</name>
<evidence type="ECO:0000259" key="5">
    <source>
        <dbReference type="Pfam" id="PF01370"/>
    </source>
</evidence>
<dbReference type="Pfam" id="PF01370">
    <property type="entry name" value="Epimerase"/>
    <property type="match status" value="1"/>
</dbReference>
<evidence type="ECO:0000256" key="3">
    <source>
        <dbReference type="ARBA" id="ARBA00023027"/>
    </source>
</evidence>
<dbReference type="AlphaFoldDB" id="A0AAW4WAW9"/>
<dbReference type="SUPFAM" id="SSF51735">
    <property type="entry name" value="NAD(P)-binding Rossmann-fold domains"/>
    <property type="match status" value="1"/>
</dbReference>
<dbReference type="PANTHER" id="PTHR43078">
    <property type="entry name" value="UDP-GLUCURONIC ACID DECARBOXYLASE-RELATED"/>
    <property type="match status" value="1"/>
</dbReference>
<evidence type="ECO:0000313" key="7">
    <source>
        <dbReference type="Proteomes" id="UP001198612"/>
    </source>
</evidence>
<comment type="caution">
    <text evidence="6">The sequence shown here is derived from an EMBL/GenBank/DDBJ whole genome shotgun (WGS) entry which is preliminary data.</text>
</comment>
<protein>
    <submittedName>
        <fullName evidence="6">NAD-dependent epimerase/dehydratase family protein</fullName>
    </submittedName>
</protein>
<reference evidence="6 7" key="1">
    <citation type="submission" date="2021-10" db="EMBL/GenBank/DDBJ databases">
        <title>Anaerobic single-cell dispensing facilitates the cultivation of human gut bacteria.</title>
        <authorList>
            <person name="Afrizal A."/>
        </authorList>
    </citation>
    <scope>NUCLEOTIDE SEQUENCE [LARGE SCALE GENOMIC DNA]</scope>
    <source>
        <strain evidence="6 7">CLA-AA-H217</strain>
    </source>
</reference>
<evidence type="ECO:0000256" key="1">
    <source>
        <dbReference type="ARBA" id="ARBA00001911"/>
    </source>
</evidence>
<dbReference type="Gene3D" id="3.40.50.720">
    <property type="entry name" value="NAD(P)-binding Rossmann-like Domain"/>
    <property type="match status" value="1"/>
</dbReference>
<dbReference type="GO" id="GO:0070403">
    <property type="term" value="F:NAD+ binding"/>
    <property type="evidence" value="ECO:0007669"/>
    <property type="project" value="InterPro"/>
</dbReference>
<proteinExistence type="predicted"/>
<dbReference type="RefSeq" id="WP_118368689.1">
    <property type="nucleotide sequence ID" value="NZ_JAJEPT010000003.1"/>
</dbReference>
<evidence type="ECO:0000256" key="2">
    <source>
        <dbReference type="ARBA" id="ARBA00022793"/>
    </source>
</evidence>
<evidence type="ECO:0000313" key="6">
    <source>
        <dbReference type="EMBL" id="MCC2228562.1"/>
    </source>
</evidence>
<dbReference type="InterPro" id="IPR044516">
    <property type="entry name" value="UXS-like"/>
</dbReference>
<dbReference type="PANTHER" id="PTHR43078:SF6">
    <property type="entry name" value="UDP-GLUCURONIC ACID DECARBOXYLASE 1"/>
    <property type="match status" value="1"/>
</dbReference>
<keyword evidence="4" id="KW-0456">Lyase</keyword>
<keyword evidence="3" id="KW-0520">NAD</keyword>